<sequence length="230" mass="26284">MKAKTKFGMGLKTRKRKSKRILPIAKRGVILPILPLLGVLGSLVGGAAGVAKAVNDSKAAQHQLQELQRHNRVMEGRGVYLAPYKRGPGVARRKKNVDETLKLPKGITTNVQLQQLANRMRIPYFRGIFMRTTLPVEGVHRNESGIVNLDNAEEPGTHWVAYAKRGIRAIYFDSFGNLRPPKEFERYLVNNVIEYNRTHYQRYNQSNCEQLCLQFLRTVDKQFKDRHCTV</sequence>
<organism evidence="2 3">
    <name type="scientific">Mycetomoellerius zeteki</name>
    <dbReference type="NCBI Taxonomy" id="64791"/>
    <lineage>
        <taxon>Eukaryota</taxon>
        <taxon>Metazoa</taxon>
        <taxon>Ecdysozoa</taxon>
        <taxon>Arthropoda</taxon>
        <taxon>Hexapoda</taxon>
        <taxon>Insecta</taxon>
        <taxon>Pterygota</taxon>
        <taxon>Neoptera</taxon>
        <taxon>Endopterygota</taxon>
        <taxon>Hymenoptera</taxon>
        <taxon>Apocrita</taxon>
        <taxon>Aculeata</taxon>
        <taxon>Formicoidea</taxon>
        <taxon>Formicidae</taxon>
        <taxon>Myrmicinae</taxon>
        <taxon>Mycetomoellerius</taxon>
    </lineage>
</organism>
<evidence type="ECO:0000313" key="3">
    <source>
        <dbReference type="Proteomes" id="UP000075809"/>
    </source>
</evidence>
<dbReference type="AlphaFoldDB" id="A0A151XFJ1"/>
<evidence type="ECO:0000256" key="1">
    <source>
        <dbReference type="SAM" id="Coils"/>
    </source>
</evidence>
<keyword evidence="3" id="KW-1185">Reference proteome</keyword>
<name>A0A151XFJ1_9HYME</name>
<dbReference type="Gene3D" id="3.40.395.10">
    <property type="entry name" value="Adenoviral Proteinase, Chain A"/>
    <property type="match status" value="1"/>
</dbReference>
<evidence type="ECO:0000313" key="2">
    <source>
        <dbReference type="EMBL" id="KYQ59127.1"/>
    </source>
</evidence>
<gene>
    <name evidence="2" type="ORF">ALC60_01855</name>
</gene>
<dbReference type="EMBL" id="KQ982189">
    <property type="protein sequence ID" value="KYQ59127.1"/>
    <property type="molecule type" value="Genomic_DNA"/>
</dbReference>
<accession>A0A151XFJ1</accession>
<proteinExistence type="predicted"/>
<protein>
    <submittedName>
        <fullName evidence="2">Uncharacterized protein</fullName>
    </submittedName>
</protein>
<keyword evidence="1" id="KW-0175">Coiled coil</keyword>
<dbReference type="Proteomes" id="UP000075809">
    <property type="component" value="Unassembled WGS sequence"/>
</dbReference>
<reference evidence="2 3" key="1">
    <citation type="submission" date="2015-09" db="EMBL/GenBank/DDBJ databases">
        <title>Trachymyrmex zeteki WGS genome.</title>
        <authorList>
            <person name="Nygaard S."/>
            <person name="Hu H."/>
            <person name="Boomsma J."/>
            <person name="Zhang G."/>
        </authorList>
    </citation>
    <scope>NUCLEOTIDE SEQUENCE [LARGE SCALE GENOMIC DNA]</scope>
    <source>
        <strain evidence="2">Tzet28-1</strain>
        <tissue evidence="2">Whole body</tissue>
    </source>
</reference>
<feature type="coiled-coil region" evidence="1">
    <location>
        <begin position="50"/>
        <end position="77"/>
    </location>
</feature>